<feature type="signal peptide" evidence="3">
    <location>
        <begin position="1"/>
        <end position="33"/>
    </location>
</feature>
<feature type="transmembrane region" description="Helical" evidence="2">
    <location>
        <begin position="1075"/>
        <end position="1094"/>
    </location>
</feature>
<feature type="region of interest" description="Disordered" evidence="1">
    <location>
        <begin position="1007"/>
        <end position="1072"/>
    </location>
</feature>
<dbReference type="InterPro" id="IPR026906">
    <property type="entry name" value="LRR_5"/>
</dbReference>
<comment type="caution">
    <text evidence="4">The sequence shown here is derived from an EMBL/GenBank/DDBJ whole genome shotgun (WGS) entry which is preliminary data.</text>
</comment>
<dbReference type="InterPro" id="IPR032675">
    <property type="entry name" value="LRR_dom_sf"/>
</dbReference>
<evidence type="ECO:0000256" key="3">
    <source>
        <dbReference type="SAM" id="SignalP"/>
    </source>
</evidence>
<feature type="chain" id="PRO_5039731064" evidence="3">
    <location>
        <begin position="34"/>
        <end position="1100"/>
    </location>
</feature>
<organism evidence="4 5">
    <name type="scientific">Candidatus Fimiplasma intestinipullorum</name>
    <dbReference type="NCBI Taxonomy" id="2840825"/>
    <lineage>
        <taxon>Bacteria</taxon>
        <taxon>Bacillati</taxon>
        <taxon>Bacillota</taxon>
        <taxon>Clostridia</taxon>
        <taxon>Eubacteriales</taxon>
        <taxon>Candidatus Fimiplasma</taxon>
    </lineage>
</organism>
<evidence type="ECO:0000256" key="2">
    <source>
        <dbReference type="SAM" id="Phobius"/>
    </source>
</evidence>
<protein>
    <submittedName>
        <fullName evidence="4">Leucine-rich repeat protein</fullName>
    </submittedName>
</protein>
<dbReference type="Gene3D" id="3.80.10.10">
    <property type="entry name" value="Ribonuclease Inhibitor"/>
    <property type="match status" value="1"/>
</dbReference>
<dbReference type="Gene3D" id="1.20.1270.90">
    <property type="entry name" value="AF1782-like"/>
    <property type="match status" value="1"/>
</dbReference>
<keyword evidence="2" id="KW-0472">Membrane</keyword>
<proteinExistence type="predicted"/>
<dbReference type="EMBL" id="DVMJ01000018">
    <property type="protein sequence ID" value="HIU12954.1"/>
    <property type="molecule type" value="Genomic_DNA"/>
</dbReference>
<reference evidence="4" key="1">
    <citation type="submission" date="2020-10" db="EMBL/GenBank/DDBJ databases">
        <authorList>
            <person name="Gilroy R."/>
        </authorList>
    </citation>
    <scope>NUCLEOTIDE SEQUENCE</scope>
    <source>
        <strain evidence="4">CHK195-11698</strain>
    </source>
</reference>
<sequence>MKKTSQKRSKKASLALAMAVFVGAGMLKTPVYAKTETVVTGSDPTQVVTPSASTRVNHSELAVGDEIHINGLVYEITRMPTSNANGRLTLIDGQAASGAVVIVDGMEYQGAEYNITALGANAFAGNTSLTSIDMRQSSVSSIGRNCFNGCTSLSSVHFSESSITNMLYGGVFAGCTSLTQLYVPSIHLSSKYSNSPFSRSSIQELTIDQLSSTGIKSNLLNNMPDGFTLNLPGDISSNALVATTFGTTKNVTLNLGTQEDVDHYTSVFEGKDVNVQLYGSGEDTTMAIVSDPDGAEHGYASLQEALNAINTSSTSGAYAIRIMDSGSTTVEWPAGVTLNKMATIDFNGASVHFPETLTLQAPLTIKNITNINSGTNVLTTLNAGSHAFTMINGGSFGFAKISGSNLTFSGTLPGGQFGGGTQVALEGIGDASIITLSDIGRSDYYYDLPNMTGFNTLVLNRAFLEADGSTTFHDQLEGVDTIQLQDGGLTLNQNATIPSVSGNGELRLHQNAQLQVTDSFSGNFSLPEYTGTELVGSGLTLPSGASGTLTNQNQQPITISEPIVSVSGLGNYASLDSALAAIAQDDATAYTITLLSDVLLNADITLPDKDITMDGQNQYQLAMSTKHTMTVQNSLTLENINLAMDNATISYMRSQNGNKTITLSGTTSGKVGTIQDISGSRWLDIVIEGNVDFDKIIGTTSSIGTQLTDLILVNQGSKESPLDLSSKVENLAATELNHSWVIVSGDATHLGTIRTDYNKESGTNRTGGLVIEGSATVSRLSVNSNDDFEVWMPSDALLTVEERYSYYREQVPIYVEGEVVEGHVLVKAPSNSNRNMTDYVLANAGENVELYWNEDASVYQVNYAPTISMSSEANQYNGAYTEVALMIVDTQGIASVVVNGQQETSFESGKLYTPASEWLIQGENTVMVTDTLGMTTTFTFKYDAPANYQKVEEVLASIPADLTIYTEASVQALEEAIAQIQYGIGSSDQTQVDEMAQAVQLAIDGLELKGTDEPTDPGTTPEDPDTTPEDPDTTPDQPIITPSEPTISQETPVTPSNPSSSQNAATPQTGDEAPLSMWATFTVLASSMFGVVLAKRRKQD</sequence>
<feature type="compositionally biased region" description="Acidic residues" evidence="1">
    <location>
        <begin position="1022"/>
        <end position="1033"/>
    </location>
</feature>
<dbReference type="Pfam" id="PF13306">
    <property type="entry name" value="LRR_5"/>
    <property type="match status" value="1"/>
</dbReference>
<accession>A0A9D1KZP3</accession>
<name>A0A9D1KZP3_9FIRM</name>
<dbReference type="AlphaFoldDB" id="A0A9D1KZP3"/>
<keyword evidence="2" id="KW-0812">Transmembrane</keyword>
<dbReference type="Proteomes" id="UP000824175">
    <property type="component" value="Unassembled WGS sequence"/>
</dbReference>
<evidence type="ECO:0000313" key="4">
    <source>
        <dbReference type="EMBL" id="HIU12954.1"/>
    </source>
</evidence>
<reference evidence="4" key="2">
    <citation type="journal article" date="2021" name="PeerJ">
        <title>Extensive microbial diversity within the chicken gut microbiome revealed by metagenomics and culture.</title>
        <authorList>
            <person name="Gilroy R."/>
            <person name="Ravi A."/>
            <person name="Getino M."/>
            <person name="Pursley I."/>
            <person name="Horton D.L."/>
            <person name="Alikhan N.F."/>
            <person name="Baker D."/>
            <person name="Gharbi K."/>
            <person name="Hall N."/>
            <person name="Watson M."/>
            <person name="Adriaenssens E.M."/>
            <person name="Foster-Nyarko E."/>
            <person name="Jarju S."/>
            <person name="Secka A."/>
            <person name="Antonio M."/>
            <person name="Oren A."/>
            <person name="Chaudhuri R.R."/>
            <person name="La Ragione R."/>
            <person name="Hildebrand F."/>
            <person name="Pallen M.J."/>
        </authorList>
    </citation>
    <scope>NUCLEOTIDE SEQUENCE</scope>
    <source>
        <strain evidence="4">CHK195-11698</strain>
    </source>
</reference>
<gene>
    <name evidence="4" type="ORF">IAD15_02665</name>
</gene>
<dbReference type="SUPFAM" id="SSF52058">
    <property type="entry name" value="L domain-like"/>
    <property type="match status" value="1"/>
</dbReference>
<keyword evidence="2" id="KW-1133">Transmembrane helix</keyword>
<keyword evidence="3" id="KW-0732">Signal</keyword>
<feature type="compositionally biased region" description="Polar residues" evidence="1">
    <location>
        <begin position="1043"/>
        <end position="1069"/>
    </location>
</feature>
<evidence type="ECO:0000256" key="1">
    <source>
        <dbReference type="SAM" id="MobiDB-lite"/>
    </source>
</evidence>
<evidence type="ECO:0000313" key="5">
    <source>
        <dbReference type="Proteomes" id="UP000824175"/>
    </source>
</evidence>